<proteinExistence type="predicted"/>
<evidence type="ECO:0000259" key="1">
    <source>
        <dbReference type="PROSITE" id="PS51286"/>
    </source>
</evidence>
<dbReference type="AlphaFoldDB" id="A0A8S1SSW4"/>
<dbReference type="InterPro" id="IPR013584">
    <property type="entry name" value="RAP"/>
</dbReference>
<dbReference type="EMBL" id="CAJJDO010000013">
    <property type="protein sequence ID" value="CAD8144671.1"/>
    <property type="molecule type" value="Genomic_DNA"/>
</dbReference>
<dbReference type="PROSITE" id="PS51286">
    <property type="entry name" value="RAP"/>
    <property type="match status" value="1"/>
</dbReference>
<comment type="caution">
    <text evidence="2">The sequence shown here is derived from an EMBL/GenBank/DDBJ whole genome shotgun (WGS) entry which is preliminary data.</text>
</comment>
<organism evidence="2 3">
    <name type="scientific">Paramecium pentaurelia</name>
    <dbReference type="NCBI Taxonomy" id="43138"/>
    <lineage>
        <taxon>Eukaryota</taxon>
        <taxon>Sar</taxon>
        <taxon>Alveolata</taxon>
        <taxon>Ciliophora</taxon>
        <taxon>Intramacronucleata</taxon>
        <taxon>Oligohymenophorea</taxon>
        <taxon>Peniculida</taxon>
        <taxon>Parameciidae</taxon>
        <taxon>Paramecium</taxon>
    </lineage>
</organism>
<keyword evidence="3" id="KW-1185">Reference proteome</keyword>
<gene>
    <name evidence="2" type="ORF">PPENT_87.1.T0130342</name>
</gene>
<reference evidence="2" key="1">
    <citation type="submission" date="2021-01" db="EMBL/GenBank/DDBJ databases">
        <authorList>
            <consortium name="Genoscope - CEA"/>
            <person name="William W."/>
        </authorList>
    </citation>
    <scope>NUCLEOTIDE SEQUENCE</scope>
</reference>
<protein>
    <recommendedName>
        <fullName evidence="1">RAP domain-containing protein</fullName>
    </recommendedName>
</protein>
<name>A0A8S1SSW4_9CILI</name>
<feature type="domain" description="RAP" evidence="1">
    <location>
        <begin position="420"/>
        <end position="498"/>
    </location>
</feature>
<dbReference type="Proteomes" id="UP000689195">
    <property type="component" value="Unassembled WGS sequence"/>
</dbReference>
<evidence type="ECO:0000313" key="2">
    <source>
        <dbReference type="EMBL" id="CAD8144671.1"/>
    </source>
</evidence>
<sequence>MINKLFCRFSSSAFKLLQNKVRTQEMNKIKDFCQFFDEVTTQSKEKKLNNIEEKLNQMQKFDIDFNNLQTLQWMYQNVFDHPSLNDAFNNLLGAQIILLIKGINSDLISREYLNSYVSYLNNYHIIMQFNIFYTTNLVQFLYSIQNKFGSLNNAEQRILHSACESYQYFIQHLYPNYISTQFYYLSQLNLSYYSIKHFLNIQILFTKRISQLLGDFNENQLKSIYYSLGKDGFYNNKIKDFLIKKIDENFEIKTDEQFISQVNLFLCATNLFNQIDIQSKLIQKINNILKVQNQFLETRQQYLVSLYQQILRCEIFDEHIWNNYFQIQSKIQDSYRKNFISYNLIQFKSKLSKSCQNYVEHNFESNKEIYLQKLCDTRSNSTKSMEKNIQLLFDELKLNYQNNIYIDQFEVDFYFPKQNLILEICGPVHYSFNIDATEGVPIKTFNTDQEQILHQSLNQTSLFKKKYLESLGYKVYYLNFMDQRYKNTQIQILEYLKSLK</sequence>
<dbReference type="SMART" id="SM00952">
    <property type="entry name" value="RAP"/>
    <property type="match status" value="1"/>
</dbReference>
<dbReference type="OrthoDB" id="306689at2759"/>
<accession>A0A8S1SSW4</accession>
<evidence type="ECO:0000313" key="3">
    <source>
        <dbReference type="Proteomes" id="UP000689195"/>
    </source>
</evidence>